<keyword evidence="2" id="KW-1185">Reference proteome</keyword>
<evidence type="ECO:0000313" key="2">
    <source>
        <dbReference type="Proteomes" id="UP000295281"/>
    </source>
</evidence>
<dbReference type="AlphaFoldDB" id="A0A4R6UPX7"/>
<organism evidence="1 2">
    <name type="scientific">Actinorugispora endophytica</name>
    <dbReference type="NCBI Taxonomy" id="1605990"/>
    <lineage>
        <taxon>Bacteria</taxon>
        <taxon>Bacillati</taxon>
        <taxon>Actinomycetota</taxon>
        <taxon>Actinomycetes</taxon>
        <taxon>Streptosporangiales</taxon>
        <taxon>Nocardiopsidaceae</taxon>
        <taxon>Actinorugispora</taxon>
    </lineage>
</organism>
<dbReference type="EMBL" id="SNYN01000021">
    <property type="protein sequence ID" value="TDQ47543.1"/>
    <property type="molecule type" value="Genomic_DNA"/>
</dbReference>
<name>A0A4R6UPX7_9ACTN</name>
<gene>
    <name evidence="1" type="ORF">EV190_12111</name>
</gene>
<comment type="caution">
    <text evidence="1">The sequence shown here is derived from an EMBL/GenBank/DDBJ whole genome shotgun (WGS) entry which is preliminary data.</text>
</comment>
<reference evidence="1 2" key="1">
    <citation type="submission" date="2019-03" db="EMBL/GenBank/DDBJ databases">
        <title>Genomic Encyclopedia of Type Strains, Phase IV (KMG-IV): sequencing the most valuable type-strain genomes for metagenomic binning, comparative biology and taxonomic classification.</title>
        <authorList>
            <person name="Goeker M."/>
        </authorList>
    </citation>
    <scope>NUCLEOTIDE SEQUENCE [LARGE SCALE GENOMIC DNA]</scope>
    <source>
        <strain evidence="1 2">DSM 46770</strain>
    </source>
</reference>
<evidence type="ECO:0000313" key="1">
    <source>
        <dbReference type="EMBL" id="TDQ47543.1"/>
    </source>
</evidence>
<sequence>MLAERTLAGVRARMDALDELDTAEHVAVFETVHRELSEVLSALDPPRG</sequence>
<protein>
    <submittedName>
        <fullName evidence="1">Uncharacterized protein</fullName>
    </submittedName>
</protein>
<dbReference type="Proteomes" id="UP000295281">
    <property type="component" value="Unassembled WGS sequence"/>
</dbReference>
<accession>A0A4R6UPX7</accession>
<proteinExistence type="predicted"/>